<comment type="subcellular location">
    <subcellularLocation>
        <location evidence="1">Cell membrane</location>
        <topology evidence="1">Lipid-anchor</topology>
        <orientation evidence="1">Cytoplasmic side</orientation>
    </subcellularLocation>
</comment>
<dbReference type="SUPFAM" id="SSF52540">
    <property type="entry name" value="P-loop containing nucleoside triphosphate hydrolases"/>
    <property type="match status" value="1"/>
</dbReference>
<dbReference type="GO" id="GO:0007165">
    <property type="term" value="P:signal transduction"/>
    <property type="evidence" value="ECO:0007669"/>
    <property type="project" value="InterPro"/>
</dbReference>
<evidence type="ECO:0000313" key="4">
    <source>
        <dbReference type="EMBL" id="KAJ7736814.1"/>
    </source>
</evidence>
<keyword evidence="5" id="KW-1185">Reference proteome</keyword>
<sequence length="73" mass="8162">MTVWAQFLKEYKLVVVGGGGVGKSALTIQFIQSHFVVEYDPTIEYSYRKQCLIDDEVALLDVLDTVGDEDAPH</sequence>
<dbReference type="GO" id="GO:0003924">
    <property type="term" value="F:GTPase activity"/>
    <property type="evidence" value="ECO:0007669"/>
    <property type="project" value="InterPro"/>
</dbReference>
<dbReference type="InterPro" id="IPR027417">
    <property type="entry name" value="P-loop_NTPase"/>
</dbReference>
<dbReference type="Pfam" id="PF00071">
    <property type="entry name" value="Ras"/>
    <property type="match status" value="1"/>
</dbReference>
<dbReference type="PANTHER" id="PTHR24070">
    <property type="entry name" value="RAS, DI-RAS, AND RHEB FAMILY MEMBERS OF SMALL GTPASE SUPERFAMILY"/>
    <property type="match status" value="1"/>
</dbReference>
<dbReference type="NCBIfam" id="TIGR00231">
    <property type="entry name" value="small_GTP"/>
    <property type="match status" value="1"/>
</dbReference>
<evidence type="ECO:0000256" key="1">
    <source>
        <dbReference type="ARBA" id="ARBA00004342"/>
    </source>
</evidence>
<dbReference type="PRINTS" id="PR00449">
    <property type="entry name" value="RASTRNSFRMNG"/>
</dbReference>
<organism evidence="4 5">
    <name type="scientific">Mycena metata</name>
    <dbReference type="NCBI Taxonomy" id="1033252"/>
    <lineage>
        <taxon>Eukaryota</taxon>
        <taxon>Fungi</taxon>
        <taxon>Dikarya</taxon>
        <taxon>Basidiomycota</taxon>
        <taxon>Agaricomycotina</taxon>
        <taxon>Agaricomycetes</taxon>
        <taxon>Agaricomycetidae</taxon>
        <taxon>Agaricales</taxon>
        <taxon>Marasmiineae</taxon>
        <taxon>Mycenaceae</taxon>
        <taxon>Mycena</taxon>
    </lineage>
</organism>
<dbReference type="Gene3D" id="3.40.50.300">
    <property type="entry name" value="P-loop containing nucleotide triphosphate hydrolases"/>
    <property type="match status" value="1"/>
</dbReference>
<comment type="caution">
    <text evidence="4">The sequence shown here is derived from an EMBL/GenBank/DDBJ whole genome shotgun (WGS) entry which is preliminary data.</text>
</comment>
<dbReference type="InterPro" id="IPR020849">
    <property type="entry name" value="Small_GTPase_Ras-type"/>
</dbReference>
<dbReference type="PROSITE" id="PS51421">
    <property type="entry name" value="RAS"/>
    <property type="match status" value="1"/>
</dbReference>
<keyword evidence="3" id="KW-0342">GTP-binding</keyword>
<protein>
    <submittedName>
        <fullName evidence="4">Small GTPase superfamily</fullName>
    </submittedName>
</protein>
<evidence type="ECO:0000313" key="5">
    <source>
        <dbReference type="Proteomes" id="UP001215598"/>
    </source>
</evidence>
<dbReference type="SMART" id="SM00173">
    <property type="entry name" value="RAS"/>
    <property type="match status" value="1"/>
</dbReference>
<name>A0AAD7I7G7_9AGAR</name>
<proteinExistence type="predicted"/>
<accession>A0AAD7I7G7</accession>
<evidence type="ECO:0000256" key="3">
    <source>
        <dbReference type="ARBA" id="ARBA00023134"/>
    </source>
</evidence>
<dbReference type="InterPro" id="IPR005225">
    <property type="entry name" value="Small_GTP-bd"/>
</dbReference>
<dbReference type="EMBL" id="JARKIB010000119">
    <property type="protein sequence ID" value="KAJ7736814.1"/>
    <property type="molecule type" value="Genomic_DNA"/>
</dbReference>
<gene>
    <name evidence="4" type="ORF">B0H16DRAFT_1730563</name>
</gene>
<dbReference type="InterPro" id="IPR001806">
    <property type="entry name" value="Small_GTPase"/>
</dbReference>
<dbReference type="AlphaFoldDB" id="A0AAD7I7G7"/>
<evidence type="ECO:0000256" key="2">
    <source>
        <dbReference type="ARBA" id="ARBA00022741"/>
    </source>
</evidence>
<dbReference type="GO" id="GO:0005525">
    <property type="term" value="F:GTP binding"/>
    <property type="evidence" value="ECO:0007669"/>
    <property type="project" value="UniProtKB-KW"/>
</dbReference>
<dbReference type="Proteomes" id="UP001215598">
    <property type="component" value="Unassembled WGS sequence"/>
</dbReference>
<keyword evidence="2" id="KW-0547">Nucleotide-binding</keyword>
<dbReference type="GO" id="GO:0005886">
    <property type="term" value="C:plasma membrane"/>
    <property type="evidence" value="ECO:0007669"/>
    <property type="project" value="UniProtKB-SubCell"/>
</dbReference>
<reference evidence="4" key="1">
    <citation type="submission" date="2023-03" db="EMBL/GenBank/DDBJ databases">
        <title>Massive genome expansion in bonnet fungi (Mycena s.s.) driven by repeated elements and novel gene families across ecological guilds.</title>
        <authorList>
            <consortium name="Lawrence Berkeley National Laboratory"/>
            <person name="Harder C.B."/>
            <person name="Miyauchi S."/>
            <person name="Viragh M."/>
            <person name="Kuo A."/>
            <person name="Thoen E."/>
            <person name="Andreopoulos B."/>
            <person name="Lu D."/>
            <person name="Skrede I."/>
            <person name="Drula E."/>
            <person name="Henrissat B."/>
            <person name="Morin E."/>
            <person name="Kohler A."/>
            <person name="Barry K."/>
            <person name="LaButti K."/>
            <person name="Morin E."/>
            <person name="Salamov A."/>
            <person name="Lipzen A."/>
            <person name="Mereny Z."/>
            <person name="Hegedus B."/>
            <person name="Baldrian P."/>
            <person name="Stursova M."/>
            <person name="Weitz H."/>
            <person name="Taylor A."/>
            <person name="Grigoriev I.V."/>
            <person name="Nagy L.G."/>
            <person name="Martin F."/>
            <person name="Kauserud H."/>
        </authorList>
    </citation>
    <scope>NUCLEOTIDE SEQUENCE</scope>
    <source>
        <strain evidence="4">CBHHK182m</strain>
    </source>
</reference>